<sequence>MRRSTRIRSTRRRRTALHPGSPFAPTAAPARTRRARTRPDGQPPQSDGPLDRPRLPPFPVPFPTRRFVLSLSHRAAHGSRQEELVPAPGDGRRYARRRHRPQDARRRGRQDRVAERSAQ</sequence>
<organism evidence="2 3">
    <name type="scientific">Kitasatospora cathayae</name>
    <dbReference type="NCBI Taxonomy" id="3004092"/>
    <lineage>
        <taxon>Bacteria</taxon>
        <taxon>Bacillati</taxon>
        <taxon>Actinomycetota</taxon>
        <taxon>Actinomycetes</taxon>
        <taxon>Kitasatosporales</taxon>
        <taxon>Streptomycetaceae</taxon>
        <taxon>Kitasatospora</taxon>
    </lineage>
</organism>
<dbReference type="EMBL" id="CP115450">
    <property type="protein sequence ID" value="WBP85420.1"/>
    <property type="molecule type" value="Genomic_DNA"/>
</dbReference>
<gene>
    <name evidence="2" type="ORF">O1G21_05805</name>
</gene>
<feature type="compositionally biased region" description="Basic residues" evidence="1">
    <location>
        <begin position="1"/>
        <end position="16"/>
    </location>
</feature>
<feature type="compositionally biased region" description="Basic and acidic residues" evidence="1">
    <location>
        <begin position="101"/>
        <end position="119"/>
    </location>
</feature>
<dbReference type="Proteomes" id="UP001212821">
    <property type="component" value="Chromosome"/>
</dbReference>
<name>A0ABY7PYA5_9ACTN</name>
<accession>A0ABY7PYA5</accession>
<evidence type="ECO:0000313" key="3">
    <source>
        <dbReference type="Proteomes" id="UP001212821"/>
    </source>
</evidence>
<protein>
    <submittedName>
        <fullName evidence="2">Uncharacterized protein</fullName>
    </submittedName>
</protein>
<evidence type="ECO:0000313" key="2">
    <source>
        <dbReference type="EMBL" id="WBP85420.1"/>
    </source>
</evidence>
<keyword evidence="3" id="KW-1185">Reference proteome</keyword>
<evidence type="ECO:0000256" key="1">
    <source>
        <dbReference type="SAM" id="MobiDB-lite"/>
    </source>
</evidence>
<dbReference type="RefSeq" id="WP_270141370.1">
    <property type="nucleotide sequence ID" value="NZ_CP115450.1"/>
</dbReference>
<reference evidence="3" key="1">
    <citation type="submission" date="2022-12" db="EMBL/GenBank/DDBJ databases">
        <authorList>
            <person name="Mo P."/>
        </authorList>
    </citation>
    <scope>NUCLEOTIDE SEQUENCE [LARGE SCALE GENOMIC DNA]</scope>
    <source>
        <strain evidence="3">HUAS 3-15</strain>
    </source>
</reference>
<proteinExistence type="predicted"/>
<feature type="region of interest" description="Disordered" evidence="1">
    <location>
        <begin position="1"/>
        <end position="119"/>
    </location>
</feature>